<dbReference type="GO" id="GO:0005634">
    <property type="term" value="C:nucleus"/>
    <property type="evidence" value="ECO:0007669"/>
    <property type="project" value="UniProtKB-SubCell"/>
</dbReference>
<feature type="compositionally biased region" description="Basic residues" evidence="4">
    <location>
        <begin position="132"/>
        <end position="142"/>
    </location>
</feature>
<organism evidence="6 7">
    <name type="scientific">Amylocarpus encephaloides</name>
    <dbReference type="NCBI Taxonomy" id="45428"/>
    <lineage>
        <taxon>Eukaryota</taxon>
        <taxon>Fungi</taxon>
        <taxon>Dikarya</taxon>
        <taxon>Ascomycota</taxon>
        <taxon>Pezizomycotina</taxon>
        <taxon>Leotiomycetes</taxon>
        <taxon>Helotiales</taxon>
        <taxon>Helotiales incertae sedis</taxon>
        <taxon>Amylocarpus</taxon>
    </lineage>
</organism>
<evidence type="ECO:0000313" key="6">
    <source>
        <dbReference type="EMBL" id="KAG9238896.1"/>
    </source>
</evidence>
<feature type="compositionally biased region" description="Acidic residues" evidence="4">
    <location>
        <begin position="51"/>
        <end position="60"/>
    </location>
</feature>
<keyword evidence="3" id="KW-0539">Nucleus</keyword>
<dbReference type="Proteomes" id="UP000824998">
    <property type="component" value="Unassembled WGS sequence"/>
</dbReference>
<dbReference type="Pfam" id="PF01393">
    <property type="entry name" value="Chromo_shadow"/>
    <property type="match status" value="1"/>
</dbReference>
<dbReference type="PROSITE" id="PS50013">
    <property type="entry name" value="CHROMO_2"/>
    <property type="match status" value="1"/>
</dbReference>
<reference evidence="6" key="1">
    <citation type="journal article" date="2021" name="IMA Fungus">
        <title>Genomic characterization of three marine fungi, including Emericellopsis atlantica sp. nov. with signatures of a generalist lifestyle and marine biomass degradation.</title>
        <authorList>
            <person name="Hagestad O.C."/>
            <person name="Hou L."/>
            <person name="Andersen J.H."/>
            <person name="Hansen E.H."/>
            <person name="Altermark B."/>
            <person name="Li C."/>
            <person name="Kuhnert E."/>
            <person name="Cox R.J."/>
            <person name="Crous P.W."/>
            <person name="Spatafora J.W."/>
            <person name="Lail K."/>
            <person name="Amirebrahimi M."/>
            <person name="Lipzen A."/>
            <person name="Pangilinan J."/>
            <person name="Andreopoulos W."/>
            <person name="Hayes R.D."/>
            <person name="Ng V."/>
            <person name="Grigoriev I.V."/>
            <person name="Jackson S.A."/>
            <person name="Sutton T.D.S."/>
            <person name="Dobson A.D.W."/>
            <person name="Rama T."/>
        </authorList>
    </citation>
    <scope>NUCLEOTIDE SEQUENCE</scope>
    <source>
        <strain evidence="6">TRa018bII</strain>
    </source>
</reference>
<feature type="compositionally biased region" description="Polar residues" evidence="4">
    <location>
        <begin position="143"/>
        <end position="152"/>
    </location>
</feature>
<proteinExistence type="predicted"/>
<dbReference type="PRINTS" id="PR00504">
    <property type="entry name" value="CHROMODOMAIN"/>
</dbReference>
<dbReference type="SMART" id="SM00300">
    <property type="entry name" value="ChSh"/>
    <property type="match status" value="1"/>
</dbReference>
<gene>
    <name evidence="6" type="ORF">BJ875DRAFT_449808</name>
</gene>
<sequence>MPPQLSDGERSESESYAVPVRQQKSSSAKSEPRGKSVAVEEESLPAATSEGEVDEEMGEDEYTVEKIMSHLIDDETGELIYEIKWEGYEKKSDRTWEPEENLETASAILAEYLESYGGKEKILAEFEEKKAGKGGKGKKRARSSTGLANNGTAPKKGRKSHPAETTPPMSARKEFKPPTGTWEEDVIHIDAVQGQKPDDVIVYLTWKGDHRTQHPLSQVYKRCPQKMLKFYEKHLVFKKTDPEEEVKGLTMRIIHSCNNMCFVFFRLVQRYSGVARLVASRYEKKPQLVHASRRPNLIPKMY</sequence>
<dbReference type="InterPro" id="IPR008251">
    <property type="entry name" value="Chromo_shadow_dom"/>
</dbReference>
<dbReference type="AlphaFoldDB" id="A0A9P7YSF3"/>
<evidence type="ECO:0000256" key="3">
    <source>
        <dbReference type="ARBA" id="ARBA00023242"/>
    </source>
</evidence>
<dbReference type="CDD" id="cd18657">
    <property type="entry name" value="CSD_Swi6"/>
    <property type="match status" value="1"/>
</dbReference>
<dbReference type="InterPro" id="IPR017984">
    <property type="entry name" value="Chromo_dom_subgr"/>
</dbReference>
<dbReference type="InterPro" id="IPR051219">
    <property type="entry name" value="Heterochromatin_chromo-domain"/>
</dbReference>
<dbReference type="PANTHER" id="PTHR22812">
    <property type="entry name" value="CHROMOBOX PROTEIN"/>
    <property type="match status" value="1"/>
</dbReference>
<dbReference type="EMBL" id="MU251364">
    <property type="protein sequence ID" value="KAG9238896.1"/>
    <property type="molecule type" value="Genomic_DNA"/>
</dbReference>
<dbReference type="InterPro" id="IPR023779">
    <property type="entry name" value="Chromodomain_CS"/>
</dbReference>
<dbReference type="GO" id="GO:0000792">
    <property type="term" value="C:heterochromatin"/>
    <property type="evidence" value="ECO:0007669"/>
    <property type="project" value="UniProtKB-ARBA"/>
</dbReference>
<evidence type="ECO:0000256" key="1">
    <source>
        <dbReference type="ARBA" id="ARBA00004123"/>
    </source>
</evidence>
<protein>
    <submittedName>
        <fullName evidence="6">Chromatin-associated protein swi6</fullName>
    </submittedName>
</protein>
<accession>A0A9P7YSF3</accession>
<name>A0A9P7YSF3_9HELO</name>
<evidence type="ECO:0000259" key="5">
    <source>
        <dbReference type="PROSITE" id="PS50013"/>
    </source>
</evidence>
<feature type="region of interest" description="Disordered" evidence="4">
    <location>
        <begin position="130"/>
        <end position="179"/>
    </location>
</feature>
<evidence type="ECO:0000256" key="2">
    <source>
        <dbReference type="ARBA" id="ARBA00011353"/>
    </source>
</evidence>
<dbReference type="Gene3D" id="2.40.50.40">
    <property type="match status" value="2"/>
</dbReference>
<dbReference type="OrthoDB" id="433924at2759"/>
<dbReference type="InterPro" id="IPR000953">
    <property type="entry name" value="Chromo/chromo_shadow_dom"/>
</dbReference>
<comment type="subcellular location">
    <subcellularLocation>
        <location evidence="1">Nucleus</location>
    </subcellularLocation>
</comment>
<dbReference type="SUPFAM" id="SSF54160">
    <property type="entry name" value="Chromo domain-like"/>
    <property type="match status" value="2"/>
</dbReference>
<keyword evidence="7" id="KW-1185">Reference proteome</keyword>
<dbReference type="GO" id="GO:0006338">
    <property type="term" value="P:chromatin remodeling"/>
    <property type="evidence" value="ECO:0007669"/>
    <property type="project" value="UniProtKB-ARBA"/>
</dbReference>
<dbReference type="SMART" id="SM00298">
    <property type="entry name" value="CHROMO"/>
    <property type="match status" value="2"/>
</dbReference>
<dbReference type="Pfam" id="PF00385">
    <property type="entry name" value="Chromo"/>
    <property type="match status" value="1"/>
</dbReference>
<dbReference type="PROSITE" id="PS00598">
    <property type="entry name" value="CHROMO_1"/>
    <property type="match status" value="1"/>
</dbReference>
<feature type="domain" description="Chromo" evidence="5">
    <location>
        <begin position="62"/>
        <end position="124"/>
    </location>
</feature>
<comment type="subunit">
    <text evidence="2">Component of the NuA4 histone acetyltransferase complex.</text>
</comment>
<dbReference type="InterPro" id="IPR023780">
    <property type="entry name" value="Chromo_domain"/>
</dbReference>
<dbReference type="InterPro" id="IPR016197">
    <property type="entry name" value="Chromo-like_dom_sf"/>
</dbReference>
<feature type="region of interest" description="Disordered" evidence="4">
    <location>
        <begin position="1"/>
        <end position="60"/>
    </location>
</feature>
<evidence type="ECO:0000256" key="4">
    <source>
        <dbReference type="SAM" id="MobiDB-lite"/>
    </source>
</evidence>
<evidence type="ECO:0000313" key="7">
    <source>
        <dbReference type="Proteomes" id="UP000824998"/>
    </source>
</evidence>
<comment type="caution">
    <text evidence="6">The sequence shown here is derived from an EMBL/GenBank/DDBJ whole genome shotgun (WGS) entry which is preliminary data.</text>
</comment>